<dbReference type="GO" id="GO:0008289">
    <property type="term" value="F:lipid binding"/>
    <property type="evidence" value="ECO:0007669"/>
    <property type="project" value="InterPro"/>
</dbReference>
<dbReference type="GO" id="GO:0016020">
    <property type="term" value="C:membrane"/>
    <property type="evidence" value="ECO:0007669"/>
    <property type="project" value="TreeGrafter"/>
</dbReference>
<dbReference type="AlphaFoldDB" id="A0A3B3WM55"/>
<dbReference type="STRING" id="48701.ENSPMEP00000003880"/>
<reference evidence="2" key="1">
    <citation type="submission" date="2025-08" db="UniProtKB">
        <authorList>
            <consortium name="Ensembl"/>
        </authorList>
    </citation>
    <scope>IDENTIFICATION</scope>
</reference>
<organism evidence="2 3">
    <name type="scientific">Poecilia mexicana</name>
    <dbReference type="NCBI Taxonomy" id="48701"/>
    <lineage>
        <taxon>Eukaryota</taxon>
        <taxon>Metazoa</taxon>
        <taxon>Chordata</taxon>
        <taxon>Craniata</taxon>
        <taxon>Vertebrata</taxon>
        <taxon>Euteleostomi</taxon>
        <taxon>Actinopterygii</taxon>
        <taxon>Neopterygii</taxon>
        <taxon>Teleostei</taxon>
        <taxon>Neoteleostei</taxon>
        <taxon>Acanthomorphata</taxon>
        <taxon>Ovalentaria</taxon>
        <taxon>Atherinomorphae</taxon>
        <taxon>Cyprinodontiformes</taxon>
        <taxon>Poeciliidae</taxon>
        <taxon>Poeciliinae</taxon>
        <taxon>Poecilia</taxon>
    </lineage>
</organism>
<evidence type="ECO:0000256" key="1">
    <source>
        <dbReference type="ARBA" id="ARBA00010090"/>
    </source>
</evidence>
<dbReference type="Ensembl" id="ENSPMET00000010143.1">
    <property type="protein sequence ID" value="ENSPMEP00000003880.1"/>
    <property type="gene ID" value="ENSPMEG00000005070.1"/>
</dbReference>
<name>A0A3B3WM55_9TELE</name>
<evidence type="ECO:0000313" key="2">
    <source>
        <dbReference type="Ensembl" id="ENSPMEP00000003880.1"/>
    </source>
</evidence>
<keyword evidence="3" id="KW-1185">Reference proteome</keyword>
<dbReference type="GO" id="GO:0005576">
    <property type="term" value="C:extracellular region"/>
    <property type="evidence" value="ECO:0007669"/>
    <property type="project" value="InterPro"/>
</dbReference>
<dbReference type="PANTHER" id="PTHR14096:SF57">
    <property type="entry name" value="APOLIPOPROTEIN L4"/>
    <property type="match status" value="1"/>
</dbReference>
<comment type="similarity">
    <text evidence="1">Belongs to the apolipoprotein L family.</text>
</comment>
<sequence>TYMATAKYFYGRFSKWKDLREEEYMKIMIIKEKTLKIDPSFTMSEGKHKKLSKCMKSKFQFHKDSRLEKRENELAEVLQGTLRGLEELDRFLDAIEKLAVTSLHVFTENQILQLPGYYRNCYFDHVQDMIRTAQKICPLLLTFKRDAKTFFLPKIQNVEILANCLRTYIDTANRICNFYSDFILIFYIELRTKNVFHRMDEHFRMEFLFQKVSSEGFIDMFPDTWRRMQHFLNELEQCAAQLEKMKEGENIANVVGGAVAVAGHGFAIGGMALAPTTLGASFLLTFIGKMMAVASSANALVTNLTKVGVNHAHQKKAHIAFQRFLEDFRKIEYYLDGIPHPTVNLKPKKMAVVKAVGAGFVNAGGVAIGVNALIRATSFRKSKASPQGAFKEDVGFSKGFGSFLFELIFVGMDISSVASDSMDLAKGSKTKVSKFLRARIALLRSQIDSWVKIYNSLLESQRTQEENRNILEKPFYLEKKRPIYPATYYLTQAPLQVVCFLM</sequence>
<dbReference type="InterPro" id="IPR008405">
    <property type="entry name" value="ApoL"/>
</dbReference>
<dbReference type="Pfam" id="PF05461">
    <property type="entry name" value="ApoL"/>
    <property type="match status" value="1"/>
</dbReference>
<accession>A0A3B3WM55</accession>
<evidence type="ECO:0000313" key="3">
    <source>
        <dbReference type="Proteomes" id="UP000261480"/>
    </source>
</evidence>
<dbReference type="GO" id="GO:0006869">
    <property type="term" value="P:lipid transport"/>
    <property type="evidence" value="ECO:0007669"/>
    <property type="project" value="InterPro"/>
</dbReference>
<dbReference type="PANTHER" id="PTHR14096">
    <property type="entry name" value="APOLIPOPROTEIN L"/>
    <property type="match status" value="1"/>
</dbReference>
<reference evidence="2" key="2">
    <citation type="submission" date="2025-09" db="UniProtKB">
        <authorList>
            <consortium name="Ensembl"/>
        </authorList>
    </citation>
    <scope>IDENTIFICATION</scope>
</reference>
<proteinExistence type="inferred from homology"/>
<protein>
    <submittedName>
        <fullName evidence="2">Uncharacterized protein</fullName>
    </submittedName>
</protein>
<dbReference type="GO" id="GO:0042157">
    <property type="term" value="P:lipoprotein metabolic process"/>
    <property type="evidence" value="ECO:0007669"/>
    <property type="project" value="InterPro"/>
</dbReference>
<dbReference type="Proteomes" id="UP000261480">
    <property type="component" value="Unplaced"/>
</dbReference>